<comment type="caution">
    <text evidence="2">The sequence shown here is derived from an EMBL/GenBank/DDBJ whole genome shotgun (WGS) entry which is preliminary data.</text>
</comment>
<reference evidence="2 3" key="1">
    <citation type="submission" date="2020-03" db="EMBL/GenBank/DDBJ databases">
        <title>Genomic Encyclopedia of Type Strains, Phase IV (KMG-IV): sequencing the most valuable type-strain genomes for metagenomic binning, comparative biology and taxonomic classification.</title>
        <authorList>
            <person name="Goeker M."/>
        </authorList>
    </citation>
    <scope>NUCLEOTIDE SEQUENCE [LARGE SCALE GENOMIC DNA]</scope>
    <source>
        <strain evidence="2 3">DSM 22753</strain>
    </source>
</reference>
<dbReference type="RefSeq" id="WP_140047915.1">
    <property type="nucleotide sequence ID" value="NZ_BAAAEV010000001.1"/>
</dbReference>
<feature type="compositionally biased region" description="Pro residues" evidence="1">
    <location>
        <begin position="1"/>
        <end position="14"/>
    </location>
</feature>
<dbReference type="Proteomes" id="UP000788153">
    <property type="component" value="Unassembled WGS sequence"/>
</dbReference>
<gene>
    <name evidence="2" type="ORF">FHT01_000235</name>
</gene>
<sequence length="395" mass="40549">MIPGITPTPTPTPQPSRITPPITYSLPSGSGSTPAPTPAPAPTPSPTPVEQAPATAADPVVVVPPRATAPPRATPAPDRRAATADPVATETAPVEAPVSDQPAATPVTAPSPVEPSAELPPQQSGMPDTGSAAEPRDDASGWPWLLGIAAVLVAVGGIAFARKRGRGSDEAEEEETTVIAEPEPPIAAPAIPVASRTSPSASPEVAAPRAPAFLTPASRPATAAAPLDIALVPHRAGMTILEGVVDFSIVVTNRGEARAEHILLSAFLRTAHAQQDAEIAALLGEIPDPRTHNPFALAPGESRRFDAGLTIPKAMIHAVAAGERRVFVPLLVVGARFRSGLTTGKRASAAFLIGRERSGSDRLGPLPFDGEPRMFDRLAARQHVSPAAPPLRMAG</sequence>
<accession>A0ABX0TWS6</accession>
<evidence type="ECO:0000313" key="2">
    <source>
        <dbReference type="EMBL" id="NIJ22693.1"/>
    </source>
</evidence>
<keyword evidence="3" id="KW-1185">Reference proteome</keyword>
<feature type="region of interest" description="Disordered" evidence="1">
    <location>
        <begin position="1"/>
        <end position="138"/>
    </location>
</feature>
<feature type="compositionally biased region" description="Low complexity" evidence="1">
    <location>
        <begin position="15"/>
        <end position="34"/>
    </location>
</feature>
<dbReference type="EMBL" id="JAASQP010000001">
    <property type="protein sequence ID" value="NIJ22693.1"/>
    <property type="molecule type" value="Genomic_DNA"/>
</dbReference>
<evidence type="ECO:0000256" key="1">
    <source>
        <dbReference type="SAM" id="MobiDB-lite"/>
    </source>
</evidence>
<feature type="compositionally biased region" description="Low complexity" evidence="1">
    <location>
        <begin position="102"/>
        <end position="117"/>
    </location>
</feature>
<evidence type="ECO:0000313" key="3">
    <source>
        <dbReference type="Proteomes" id="UP000788153"/>
    </source>
</evidence>
<protein>
    <recommendedName>
        <fullName evidence="4">LPXTG-motif cell wall anchor domain-containing protein</fullName>
    </recommendedName>
</protein>
<name>A0ABX0TWS6_9SPHN</name>
<proteinExistence type="predicted"/>
<feature type="compositionally biased region" description="Pro residues" evidence="1">
    <location>
        <begin position="35"/>
        <end position="47"/>
    </location>
</feature>
<evidence type="ECO:0008006" key="4">
    <source>
        <dbReference type="Google" id="ProtNLM"/>
    </source>
</evidence>
<organism evidence="2 3">
    <name type="scientific">Sphingomonas japonica</name>
    <dbReference type="NCBI Taxonomy" id="511662"/>
    <lineage>
        <taxon>Bacteria</taxon>
        <taxon>Pseudomonadati</taxon>
        <taxon>Pseudomonadota</taxon>
        <taxon>Alphaproteobacteria</taxon>
        <taxon>Sphingomonadales</taxon>
        <taxon>Sphingomonadaceae</taxon>
        <taxon>Sphingomonas</taxon>
    </lineage>
</organism>
<feature type="compositionally biased region" description="Low complexity" evidence="1">
    <location>
        <begin position="52"/>
        <end position="71"/>
    </location>
</feature>